<evidence type="ECO:0000313" key="2">
    <source>
        <dbReference type="Proteomes" id="UP000709295"/>
    </source>
</evidence>
<protein>
    <submittedName>
        <fullName evidence="1">Uncharacterized protein</fullName>
    </submittedName>
</protein>
<keyword evidence="2" id="KW-1185">Reference proteome</keyword>
<dbReference type="EMBL" id="JAENGY010000424">
    <property type="protein sequence ID" value="KAG6963292.1"/>
    <property type="molecule type" value="Genomic_DNA"/>
</dbReference>
<evidence type="ECO:0000313" key="1">
    <source>
        <dbReference type="EMBL" id="KAG6963292.1"/>
    </source>
</evidence>
<name>A0A8J5IRC7_9STRA</name>
<proteinExistence type="predicted"/>
<dbReference type="AlphaFoldDB" id="A0A8J5IRC7"/>
<organism evidence="1 2">
    <name type="scientific">Phytophthora aleatoria</name>
    <dbReference type="NCBI Taxonomy" id="2496075"/>
    <lineage>
        <taxon>Eukaryota</taxon>
        <taxon>Sar</taxon>
        <taxon>Stramenopiles</taxon>
        <taxon>Oomycota</taxon>
        <taxon>Peronosporomycetes</taxon>
        <taxon>Peronosporales</taxon>
        <taxon>Peronosporaceae</taxon>
        <taxon>Phytophthora</taxon>
    </lineage>
</organism>
<sequence>MKKCCTCHSTIRLNSYNTGPRVGALEVYCYKAGNKARRKRGRKREITRILQSRVTQAFKRRLREDSARNALEFSKRCRVVVRVVTAGQQLHCV</sequence>
<comment type="caution">
    <text evidence="1">The sequence shown here is derived from an EMBL/GenBank/DDBJ whole genome shotgun (WGS) entry which is preliminary data.</text>
</comment>
<gene>
    <name evidence="1" type="ORF">JG688_00008202</name>
</gene>
<dbReference type="Proteomes" id="UP000709295">
    <property type="component" value="Unassembled WGS sequence"/>
</dbReference>
<accession>A0A8J5IRC7</accession>
<reference evidence="1" key="1">
    <citation type="submission" date="2021-01" db="EMBL/GenBank/DDBJ databases">
        <title>Phytophthora aleatoria, a newly-described species from Pinus radiata is distinct from Phytophthora cactorum isolates based on comparative genomics.</title>
        <authorList>
            <person name="Mcdougal R."/>
            <person name="Panda P."/>
            <person name="Williams N."/>
            <person name="Studholme D.J."/>
        </authorList>
    </citation>
    <scope>NUCLEOTIDE SEQUENCE</scope>
    <source>
        <strain evidence="1">NZFS 4037</strain>
    </source>
</reference>